<dbReference type="Proteomes" id="UP000499080">
    <property type="component" value="Unassembled WGS sequence"/>
</dbReference>
<reference evidence="3 4" key="1">
    <citation type="journal article" date="2019" name="Sci. Rep.">
        <title>Orb-weaving spider Araneus ventricosus genome elucidates the spidroin gene catalogue.</title>
        <authorList>
            <person name="Kono N."/>
            <person name="Nakamura H."/>
            <person name="Ohtoshi R."/>
            <person name="Moran D.A.P."/>
            <person name="Shinohara A."/>
            <person name="Yoshida Y."/>
            <person name="Fujiwara M."/>
            <person name="Mori M."/>
            <person name="Tomita M."/>
            <person name="Arakawa K."/>
        </authorList>
    </citation>
    <scope>NUCLEOTIDE SEQUENCE [LARGE SCALE GENOMIC DNA]</scope>
</reference>
<dbReference type="SUPFAM" id="SSF57667">
    <property type="entry name" value="beta-beta-alpha zinc fingers"/>
    <property type="match status" value="1"/>
</dbReference>
<evidence type="ECO:0000259" key="2">
    <source>
        <dbReference type="PROSITE" id="PS50157"/>
    </source>
</evidence>
<name>A0A4Y2EU34_ARAVE</name>
<evidence type="ECO:0000313" key="4">
    <source>
        <dbReference type="Proteomes" id="UP000499080"/>
    </source>
</evidence>
<dbReference type="Gene3D" id="3.30.160.60">
    <property type="entry name" value="Classic Zinc Finger"/>
    <property type="match status" value="1"/>
</dbReference>
<dbReference type="InterPro" id="IPR013087">
    <property type="entry name" value="Znf_C2H2_type"/>
</dbReference>
<organism evidence="3 4">
    <name type="scientific">Araneus ventricosus</name>
    <name type="common">Orbweaver spider</name>
    <name type="synonym">Epeira ventricosa</name>
    <dbReference type="NCBI Taxonomy" id="182803"/>
    <lineage>
        <taxon>Eukaryota</taxon>
        <taxon>Metazoa</taxon>
        <taxon>Ecdysozoa</taxon>
        <taxon>Arthropoda</taxon>
        <taxon>Chelicerata</taxon>
        <taxon>Arachnida</taxon>
        <taxon>Araneae</taxon>
        <taxon>Araneomorphae</taxon>
        <taxon>Entelegynae</taxon>
        <taxon>Araneoidea</taxon>
        <taxon>Araneidae</taxon>
        <taxon>Araneus</taxon>
    </lineage>
</organism>
<keyword evidence="1" id="KW-0863">Zinc-finger</keyword>
<dbReference type="PROSITE" id="PS50157">
    <property type="entry name" value="ZINC_FINGER_C2H2_2"/>
    <property type="match status" value="1"/>
</dbReference>
<gene>
    <name evidence="3" type="ORF">AVEN_56920_1</name>
</gene>
<comment type="caution">
    <text evidence="3">The sequence shown here is derived from an EMBL/GenBank/DDBJ whole genome shotgun (WGS) entry which is preliminary data.</text>
</comment>
<sequence length="68" mass="7695">MVIDEPGPSQAPSGLGYIEPTSSLLPLSTNDYLCDVCKKYFTWKDNLKRHEERRRMAIMPTIPAQNVA</sequence>
<feature type="domain" description="C2H2-type" evidence="2">
    <location>
        <begin position="32"/>
        <end position="60"/>
    </location>
</feature>
<dbReference type="AlphaFoldDB" id="A0A4Y2EU34"/>
<accession>A0A4Y2EU34</accession>
<dbReference type="OrthoDB" id="10004641at2759"/>
<proteinExistence type="predicted"/>
<keyword evidence="4" id="KW-1185">Reference proteome</keyword>
<protein>
    <recommendedName>
        <fullName evidence="2">C2H2-type domain-containing protein</fullName>
    </recommendedName>
</protein>
<dbReference type="InterPro" id="IPR036236">
    <property type="entry name" value="Znf_C2H2_sf"/>
</dbReference>
<evidence type="ECO:0000256" key="1">
    <source>
        <dbReference type="PROSITE-ProRule" id="PRU00042"/>
    </source>
</evidence>
<keyword evidence="1" id="KW-0479">Metal-binding</keyword>
<dbReference type="GO" id="GO:0008270">
    <property type="term" value="F:zinc ion binding"/>
    <property type="evidence" value="ECO:0007669"/>
    <property type="project" value="UniProtKB-KW"/>
</dbReference>
<dbReference type="EMBL" id="BGPR01000692">
    <property type="protein sequence ID" value="GBM31819.1"/>
    <property type="molecule type" value="Genomic_DNA"/>
</dbReference>
<evidence type="ECO:0000313" key="3">
    <source>
        <dbReference type="EMBL" id="GBM31819.1"/>
    </source>
</evidence>
<keyword evidence="1" id="KW-0862">Zinc</keyword>